<organism evidence="1">
    <name type="scientific">marine sediment metagenome</name>
    <dbReference type="NCBI Taxonomy" id="412755"/>
    <lineage>
        <taxon>unclassified sequences</taxon>
        <taxon>metagenomes</taxon>
        <taxon>ecological metagenomes</taxon>
    </lineage>
</organism>
<dbReference type="Gene3D" id="3.40.50.2300">
    <property type="match status" value="1"/>
</dbReference>
<reference evidence="1" key="1">
    <citation type="journal article" date="2014" name="Front. Microbiol.">
        <title>High frequency of phylogenetically diverse reductive dehalogenase-homologous genes in deep subseafloor sedimentary metagenomes.</title>
        <authorList>
            <person name="Kawai M."/>
            <person name="Futagami T."/>
            <person name="Toyoda A."/>
            <person name="Takaki Y."/>
            <person name="Nishi S."/>
            <person name="Hori S."/>
            <person name="Arai W."/>
            <person name="Tsubouchi T."/>
            <person name="Morono Y."/>
            <person name="Uchiyama I."/>
            <person name="Ito T."/>
            <person name="Fujiyama A."/>
            <person name="Inagaki F."/>
            <person name="Takami H."/>
        </authorList>
    </citation>
    <scope>NUCLEOTIDE SEQUENCE</scope>
    <source>
        <strain evidence="1">Expedition CK06-06</strain>
    </source>
</reference>
<feature type="non-terminal residue" evidence="1">
    <location>
        <position position="73"/>
    </location>
</feature>
<dbReference type="AlphaFoldDB" id="X1UAD9"/>
<dbReference type="InterPro" id="IPR011006">
    <property type="entry name" value="CheY-like_superfamily"/>
</dbReference>
<proteinExistence type="predicted"/>
<dbReference type="EMBL" id="BARW01031248">
    <property type="protein sequence ID" value="GAJ14478.1"/>
    <property type="molecule type" value="Genomic_DNA"/>
</dbReference>
<sequence>MDILMPKLDGSTACYEIKMDQLTRGIPVIMLTGIGHELNKRLSIWVLKLSSLANYAGNSTVIVDPLPGSDCTV</sequence>
<accession>X1UAD9</accession>
<name>X1UAD9_9ZZZZ</name>
<protein>
    <recommendedName>
        <fullName evidence="2">Response regulatory domain-containing protein</fullName>
    </recommendedName>
</protein>
<comment type="caution">
    <text evidence="1">The sequence shown here is derived from an EMBL/GenBank/DDBJ whole genome shotgun (WGS) entry which is preliminary data.</text>
</comment>
<evidence type="ECO:0000313" key="1">
    <source>
        <dbReference type="EMBL" id="GAJ14478.1"/>
    </source>
</evidence>
<evidence type="ECO:0008006" key="2">
    <source>
        <dbReference type="Google" id="ProtNLM"/>
    </source>
</evidence>
<dbReference type="SUPFAM" id="SSF52172">
    <property type="entry name" value="CheY-like"/>
    <property type="match status" value="1"/>
</dbReference>
<gene>
    <name evidence="1" type="ORF">S12H4_49752</name>
</gene>